<reference evidence="9 10" key="1">
    <citation type="journal article" date="2023" name="Insect Mol. Biol.">
        <title>Genome sequencing provides insights into the evolution of gene families encoding plant cell wall-degrading enzymes in longhorned beetles.</title>
        <authorList>
            <person name="Shin N.R."/>
            <person name="Okamura Y."/>
            <person name="Kirsch R."/>
            <person name="Pauchet Y."/>
        </authorList>
    </citation>
    <scope>NUCLEOTIDE SEQUENCE [LARGE SCALE GENOMIC DNA]</scope>
    <source>
        <strain evidence="9">EAD_L_NR</strain>
    </source>
</reference>
<dbReference type="GO" id="GO:1990817">
    <property type="term" value="F:poly(A) RNA polymerase activity"/>
    <property type="evidence" value="ECO:0007669"/>
    <property type="project" value="TreeGrafter"/>
</dbReference>
<comment type="cofactor">
    <cofactor evidence="1">
        <name>Mn(2+)</name>
        <dbReference type="ChEBI" id="CHEBI:29035"/>
    </cofactor>
</comment>
<evidence type="ECO:0000256" key="4">
    <source>
        <dbReference type="ARBA" id="ARBA00022723"/>
    </source>
</evidence>
<dbReference type="EMBL" id="JANEYG010000001">
    <property type="protein sequence ID" value="KAJ8926100.1"/>
    <property type="molecule type" value="Genomic_DNA"/>
</dbReference>
<keyword evidence="6" id="KW-0175">Coiled coil</keyword>
<accession>A0AAV8WIV7</accession>
<evidence type="ECO:0008006" key="11">
    <source>
        <dbReference type="Google" id="ProtNLM"/>
    </source>
</evidence>
<evidence type="ECO:0000256" key="1">
    <source>
        <dbReference type="ARBA" id="ARBA00001936"/>
    </source>
</evidence>
<dbReference type="InterPro" id="IPR054708">
    <property type="entry name" value="MTPAP-like_central"/>
</dbReference>
<organism evidence="9 10">
    <name type="scientific">Exocentrus adspersus</name>
    <dbReference type="NCBI Taxonomy" id="1586481"/>
    <lineage>
        <taxon>Eukaryota</taxon>
        <taxon>Metazoa</taxon>
        <taxon>Ecdysozoa</taxon>
        <taxon>Arthropoda</taxon>
        <taxon>Hexapoda</taxon>
        <taxon>Insecta</taxon>
        <taxon>Pterygota</taxon>
        <taxon>Neoptera</taxon>
        <taxon>Endopterygota</taxon>
        <taxon>Coleoptera</taxon>
        <taxon>Polyphaga</taxon>
        <taxon>Cucujiformia</taxon>
        <taxon>Chrysomeloidea</taxon>
        <taxon>Cerambycidae</taxon>
        <taxon>Lamiinae</taxon>
        <taxon>Acanthocinini</taxon>
        <taxon>Exocentrus</taxon>
    </lineage>
</organism>
<dbReference type="Pfam" id="PF03828">
    <property type="entry name" value="PAP_assoc"/>
    <property type="match status" value="1"/>
</dbReference>
<dbReference type="SUPFAM" id="SSF81631">
    <property type="entry name" value="PAP/OAS1 substrate-binding domain"/>
    <property type="match status" value="1"/>
</dbReference>
<feature type="coiled-coil region" evidence="6">
    <location>
        <begin position="558"/>
        <end position="596"/>
    </location>
</feature>
<feature type="domain" description="PAP-associated" evidence="7">
    <location>
        <begin position="440"/>
        <end position="474"/>
    </location>
</feature>
<evidence type="ECO:0000313" key="9">
    <source>
        <dbReference type="EMBL" id="KAJ8926100.1"/>
    </source>
</evidence>
<evidence type="ECO:0000259" key="7">
    <source>
        <dbReference type="Pfam" id="PF03828"/>
    </source>
</evidence>
<gene>
    <name evidence="9" type="ORF">NQ315_009957</name>
</gene>
<dbReference type="Gene3D" id="3.30.460.10">
    <property type="entry name" value="Beta Polymerase, domain 2"/>
    <property type="match status" value="1"/>
</dbReference>
<dbReference type="AlphaFoldDB" id="A0AAV8WIV7"/>
<keyword evidence="5" id="KW-0460">Magnesium</keyword>
<evidence type="ECO:0000313" key="10">
    <source>
        <dbReference type="Proteomes" id="UP001159042"/>
    </source>
</evidence>
<evidence type="ECO:0000256" key="6">
    <source>
        <dbReference type="SAM" id="Coils"/>
    </source>
</evidence>
<evidence type="ECO:0000256" key="2">
    <source>
        <dbReference type="ARBA" id="ARBA00001946"/>
    </source>
</evidence>
<dbReference type="Gene3D" id="1.10.1410.10">
    <property type="match status" value="1"/>
</dbReference>
<dbReference type="Pfam" id="PF22600">
    <property type="entry name" value="MTPAP-like_central"/>
    <property type="match status" value="1"/>
</dbReference>
<sequence length="597" mass="69189">MSSFFNRFSWKYMSLKRVFHINLRSHQYRQLNSGSGFQNCTQEGVKDVETEESNKFVPFLERINLRRSESKRSILVQVQSAESYKELYTCCSTVGTVKNMFHYTTGVEPMHFILVEFTKESDVLNILSTSSYSDESQAVPTQSQFLWFKASNRKLGKLKQNKSFKLSIQNGTEIIAESEVRDKLRQCRTVSDQMNVLYDITKLNDVGTRLRYLIARQIESMVSGMFPYASVYPFGSSVNGYGKMGCDLDLVLRLMDKKQNDSRLIFHSKATSGSDRSINQRYVEAIGDQIYLFLPGCSQVRRILQARIPIIKYHHQLTDVECDLSMTNMSGVYMSDFLYIMGELDDRVKPLIFTIRKWAKEVGLTNMSPGRWMTNFSLTLLVLAFLQKPPNSQPVLPSLNALVKLAGPDDKYVTADGIDCSFLRNLNKYNTRTKNRETLESLLTEFFEYYSQFDFASKAISLNEAVTLTKPEFSAMYIINPLERGLNVSKNVSLEEVERFRQEARNAAWMLQSQEKKIPNWGLLSVFENRAKMDFKLNFAINAKHSRLMNVKTLFDKEEEVVFKNEEIKQEIREIKKETRQNIKEIQGNMKRQNTRR</sequence>
<comment type="cofactor">
    <cofactor evidence="2">
        <name>Mg(2+)</name>
        <dbReference type="ChEBI" id="CHEBI:18420"/>
    </cofactor>
</comment>
<evidence type="ECO:0000256" key="3">
    <source>
        <dbReference type="ARBA" id="ARBA00022679"/>
    </source>
</evidence>
<evidence type="ECO:0000259" key="8">
    <source>
        <dbReference type="Pfam" id="PF22600"/>
    </source>
</evidence>
<dbReference type="CDD" id="cd05402">
    <property type="entry name" value="NT_PAP_TUTase"/>
    <property type="match status" value="1"/>
</dbReference>
<dbReference type="PANTHER" id="PTHR12271">
    <property type="entry name" value="POLY A POLYMERASE CID PAP -RELATED"/>
    <property type="match status" value="1"/>
</dbReference>
<comment type="caution">
    <text evidence="9">The sequence shown here is derived from an EMBL/GenBank/DDBJ whole genome shotgun (WGS) entry which is preliminary data.</text>
</comment>
<dbReference type="GO" id="GO:0046872">
    <property type="term" value="F:metal ion binding"/>
    <property type="evidence" value="ECO:0007669"/>
    <property type="project" value="UniProtKB-KW"/>
</dbReference>
<dbReference type="GO" id="GO:0031123">
    <property type="term" value="P:RNA 3'-end processing"/>
    <property type="evidence" value="ECO:0007669"/>
    <property type="project" value="TreeGrafter"/>
</dbReference>
<dbReference type="InterPro" id="IPR043519">
    <property type="entry name" value="NT_sf"/>
</dbReference>
<dbReference type="SUPFAM" id="SSF81301">
    <property type="entry name" value="Nucleotidyltransferase"/>
    <property type="match status" value="1"/>
</dbReference>
<proteinExistence type="predicted"/>
<keyword evidence="3" id="KW-0808">Transferase</keyword>
<evidence type="ECO:0000256" key="5">
    <source>
        <dbReference type="ARBA" id="ARBA00022842"/>
    </source>
</evidence>
<dbReference type="InterPro" id="IPR002058">
    <property type="entry name" value="PAP_assoc"/>
</dbReference>
<feature type="domain" description="Poly(A) RNA polymerase mitochondrial-like central palm" evidence="8">
    <location>
        <begin position="191"/>
        <end position="340"/>
    </location>
</feature>
<protein>
    <recommendedName>
        <fullName evidence="11">Poly(A) RNA polymerase, mitochondrial</fullName>
    </recommendedName>
</protein>
<dbReference type="PANTHER" id="PTHR12271:SF133">
    <property type="entry name" value="POLY(A) RNA POLYMERASE, MITOCHONDRIAL"/>
    <property type="match status" value="1"/>
</dbReference>
<keyword evidence="10" id="KW-1185">Reference proteome</keyword>
<dbReference type="Proteomes" id="UP001159042">
    <property type="component" value="Unassembled WGS sequence"/>
</dbReference>
<name>A0AAV8WIV7_9CUCU</name>
<keyword evidence="4" id="KW-0479">Metal-binding</keyword>